<protein>
    <submittedName>
        <fullName evidence="2">Uncharacterized protein</fullName>
    </submittedName>
</protein>
<name>A0A2W2E5W7_9ACTN</name>
<dbReference type="RefSeq" id="WP_111172058.1">
    <property type="nucleotide sequence ID" value="NZ_POUA01000627.1"/>
</dbReference>
<dbReference type="EMBL" id="POUA01000627">
    <property type="protein sequence ID" value="PZG19656.1"/>
    <property type="molecule type" value="Genomic_DNA"/>
</dbReference>
<dbReference type="Proteomes" id="UP000248544">
    <property type="component" value="Unassembled WGS sequence"/>
</dbReference>
<sequence>MAMETTAGTTASEPAVPQGPPPSWELWVRCRGPEVVAMMRVGGQVSELTMSGEGDVLGALGKVLAALGR</sequence>
<accession>A0A2W2E5W7</accession>
<feature type="compositionally biased region" description="Polar residues" evidence="1">
    <location>
        <begin position="1"/>
        <end position="12"/>
    </location>
</feature>
<evidence type="ECO:0000256" key="1">
    <source>
        <dbReference type="SAM" id="MobiDB-lite"/>
    </source>
</evidence>
<dbReference type="AlphaFoldDB" id="A0A2W2E5W7"/>
<reference evidence="2 3" key="1">
    <citation type="submission" date="2018-01" db="EMBL/GenBank/DDBJ databases">
        <title>Draft genome sequence of Sphaerisporangium sp. 7K107.</title>
        <authorList>
            <person name="Sahin N."/>
            <person name="Saygin H."/>
            <person name="Ay H."/>
        </authorList>
    </citation>
    <scope>NUCLEOTIDE SEQUENCE [LARGE SCALE GENOMIC DNA]</scope>
    <source>
        <strain evidence="2 3">7K107</strain>
    </source>
</reference>
<proteinExistence type="predicted"/>
<keyword evidence="3" id="KW-1185">Reference proteome</keyword>
<comment type="caution">
    <text evidence="2">The sequence shown here is derived from an EMBL/GenBank/DDBJ whole genome shotgun (WGS) entry which is preliminary data.</text>
</comment>
<gene>
    <name evidence="2" type="ORF">C1I98_37870</name>
</gene>
<evidence type="ECO:0000313" key="3">
    <source>
        <dbReference type="Proteomes" id="UP000248544"/>
    </source>
</evidence>
<evidence type="ECO:0000313" key="2">
    <source>
        <dbReference type="EMBL" id="PZG19656.1"/>
    </source>
</evidence>
<organism evidence="2 3">
    <name type="scientific">Spongiactinospora gelatinilytica</name>
    <dbReference type="NCBI Taxonomy" id="2666298"/>
    <lineage>
        <taxon>Bacteria</taxon>
        <taxon>Bacillati</taxon>
        <taxon>Actinomycetota</taxon>
        <taxon>Actinomycetes</taxon>
        <taxon>Streptosporangiales</taxon>
        <taxon>Streptosporangiaceae</taxon>
        <taxon>Spongiactinospora</taxon>
    </lineage>
</organism>
<feature type="region of interest" description="Disordered" evidence="1">
    <location>
        <begin position="1"/>
        <end position="23"/>
    </location>
</feature>